<evidence type="ECO:0000256" key="1">
    <source>
        <dbReference type="SAM" id="MobiDB-lite"/>
    </source>
</evidence>
<sequence>MKRGEGGKECGQCSKEDRYFLHNVKHRGSYRRLCTSCLLKNNAGNFCPVCFLVYNDHQPPPPHQRLLCHKCSSVAHLSCLPSHSHSTPYECPPCSSPYFSFFPLSSSDTSTAYNKPKQLLPSSSIPSSSDAKEFKIDLSAAKVLLAAARLASSSMNKAASSARSDAEKRAREASVARKRAREALEKLFSLERDRSTITSSITSNTKPKLESSPPPTPSLLHNHSSNNSISKPNKPPTSLVKLESPSPLSLLKPKPLPSSTSPVPPWVHSSAESSSNVAHVLAILHGHLLGGIIGGIAKTSRFSDKRVDLLHDGLEGSLNNVLNGSTLVVGYRAEAAQACVLIISLRAEGRHSLLRRRKIKIIRTRRGAVAVGDSSDACNNPNDCTNY</sequence>
<comment type="caution">
    <text evidence="2">The sequence shown here is derived from an EMBL/GenBank/DDBJ whole genome shotgun (WGS) entry which is preliminary data.</text>
</comment>
<keyword evidence="3" id="KW-1185">Reference proteome</keyword>
<name>A0AAN8VJ27_9MAGN</name>
<evidence type="ECO:0000313" key="2">
    <source>
        <dbReference type="EMBL" id="KAK6930367.1"/>
    </source>
</evidence>
<feature type="compositionally biased region" description="Basic and acidic residues" evidence="1">
    <location>
        <begin position="164"/>
        <end position="174"/>
    </location>
</feature>
<dbReference type="AlphaFoldDB" id="A0AAN8VJ27"/>
<dbReference type="PANTHER" id="PTHR34451:SF7">
    <property type="entry name" value="PHD FINGER FAMILY PROTEIN"/>
    <property type="match status" value="1"/>
</dbReference>
<feature type="compositionally biased region" description="Low complexity" evidence="1">
    <location>
        <begin position="218"/>
        <end position="269"/>
    </location>
</feature>
<feature type="region of interest" description="Disordered" evidence="1">
    <location>
        <begin position="155"/>
        <end position="174"/>
    </location>
</feature>
<protein>
    <submittedName>
        <fullName evidence="2">Uncharacterized protein</fullName>
    </submittedName>
</protein>
<dbReference type="EMBL" id="JBAMMX010000012">
    <property type="protein sequence ID" value="KAK6930367.1"/>
    <property type="molecule type" value="Genomic_DNA"/>
</dbReference>
<reference evidence="2 3" key="1">
    <citation type="submission" date="2023-12" db="EMBL/GenBank/DDBJ databases">
        <title>A high-quality genome assembly for Dillenia turbinata (Dilleniales).</title>
        <authorList>
            <person name="Chanderbali A."/>
        </authorList>
    </citation>
    <scope>NUCLEOTIDE SEQUENCE [LARGE SCALE GENOMIC DNA]</scope>
    <source>
        <strain evidence="2">LSX21</strain>
        <tissue evidence="2">Leaf</tissue>
    </source>
</reference>
<gene>
    <name evidence="2" type="ORF">RJ641_004461</name>
</gene>
<dbReference type="Proteomes" id="UP001370490">
    <property type="component" value="Unassembled WGS sequence"/>
</dbReference>
<evidence type="ECO:0000313" key="3">
    <source>
        <dbReference type="Proteomes" id="UP001370490"/>
    </source>
</evidence>
<proteinExistence type="predicted"/>
<organism evidence="2 3">
    <name type="scientific">Dillenia turbinata</name>
    <dbReference type="NCBI Taxonomy" id="194707"/>
    <lineage>
        <taxon>Eukaryota</taxon>
        <taxon>Viridiplantae</taxon>
        <taxon>Streptophyta</taxon>
        <taxon>Embryophyta</taxon>
        <taxon>Tracheophyta</taxon>
        <taxon>Spermatophyta</taxon>
        <taxon>Magnoliopsida</taxon>
        <taxon>eudicotyledons</taxon>
        <taxon>Gunneridae</taxon>
        <taxon>Pentapetalae</taxon>
        <taxon>Dilleniales</taxon>
        <taxon>Dilleniaceae</taxon>
        <taxon>Dillenia</taxon>
    </lineage>
</organism>
<feature type="region of interest" description="Disordered" evidence="1">
    <location>
        <begin position="198"/>
        <end position="269"/>
    </location>
</feature>
<accession>A0AAN8VJ27</accession>
<dbReference type="PANTHER" id="PTHR34451">
    <property type="entry name" value="PHD FINGER FAMILY PROTEIN"/>
    <property type="match status" value="1"/>
</dbReference>